<dbReference type="PIRSF" id="PIRSF005644">
    <property type="entry name" value="Hdrgns_mtr_HypE"/>
    <property type="match status" value="1"/>
</dbReference>
<evidence type="ECO:0000313" key="5">
    <source>
        <dbReference type="Proteomes" id="UP000317977"/>
    </source>
</evidence>
<dbReference type="PANTHER" id="PTHR30303:SF0">
    <property type="entry name" value="CARBAMOYL DEHYDRATASE HYPE"/>
    <property type="match status" value="1"/>
</dbReference>
<evidence type="ECO:0000313" key="4">
    <source>
        <dbReference type="EMBL" id="TWU46707.1"/>
    </source>
</evidence>
<dbReference type="Pfam" id="PF02769">
    <property type="entry name" value="AIRS_C"/>
    <property type="match status" value="1"/>
</dbReference>
<dbReference type="Proteomes" id="UP000317977">
    <property type="component" value="Unassembled WGS sequence"/>
</dbReference>
<dbReference type="InterPro" id="IPR011854">
    <property type="entry name" value="HypE"/>
</dbReference>
<dbReference type="InterPro" id="IPR036921">
    <property type="entry name" value="PurM-like_N_sf"/>
</dbReference>
<dbReference type="Gene3D" id="3.90.650.10">
    <property type="entry name" value="PurM-like C-terminal domain"/>
    <property type="match status" value="1"/>
</dbReference>
<dbReference type="SUPFAM" id="SSF55326">
    <property type="entry name" value="PurM N-terminal domain-like"/>
    <property type="match status" value="1"/>
</dbReference>
<name>A0A5C6EFA4_9BACT</name>
<sequence>MSTAKFDLSCPVSPRSAGTITLAHGEGGPAMRRLIRDRIAAKFNGDTVQLHRDAASLGKIDGEIAMATDSFVVSPIFFPGGDIGSLAVHGTINDLAMAGARPLYLTLSLILEEGLPLDILDRVITSIALAAKDCDVQVVAGDTKVVSKGAADGIFITTTGIGEFLGDHRMDSAAIMPDDAIIVSGPIARHGLAVLAARESIEFDPTPSSDSAPLHTVAAALLETLGRDLRTMRDATRGGVAAVLHEWAEESGQAIWIEEARLPLLAQSRGVCELLGLDPLFVANEGTFVAAVAPHRLDDAINVLKQHATTGSPAHIGQVRERQLSSVLISRGLRADQPLDEPIAAMLPRIC</sequence>
<accession>A0A5C6EFA4</accession>
<comment type="similarity">
    <text evidence="1">Belongs to the HypE family.</text>
</comment>
<dbReference type="Pfam" id="PF00586">
    <property type="entry name" value="AIRS"/>
    <property type="match status" value="1"/>
</dbReference>
<evidence type="ECO:0000256" key="1">
    <source>
        <dbReference type="ARBA" id="ARBA00006243"/>
    </source>
</evidence>
<dbReference type="NCBIfam" id="TIGR02124">
    <property type="entry name" value="hypE"/>
    <property type="match status" value="1"/>
</dbReference>
<feature type="domain" description="PurM-like N-terminal" evidence="2">
    <location>
        <begin position="53"/>
        <end position="163"/>
    </location>
</feature>
<dbReference type="GO" id="GO:0051604">
    <property type="term" value="P:protein maturation"/>
    <property type="evidence" value="ECO:0007669"/>
    <property type="project" value="TreeGrafter"/>
</dbReference>
<gene>
    <name evidence="4" type="primary">hypE</name>
    <name evidence="4" type="ORF">Poly59_56800</name>
</gene>
<protein>
    <submittedName>
        <fullName evidence="4">Hydrogenase expression/formation protein HypE</fullName>
    </submittedName>
</protein>
<proteinExistence type="inferred from homology"/>
<evidence type="ECO:0000259" key="2">
    <source>
        <dbReference type="Pfam" id="PF00586"/>
    </source>
</evidence>
<dbReference type="SUPFAM" id="SSF56042">
    <property type="entry name" value="PurM C-terminal domain-like"/>
    <property type="match status" value="1"/>
</dbReference>
<evidence type="ECO:0000259" key="3">
    <source>
        <dbReference type="Pfam" id="PF02769"/>
    </source>
</evidence>
<dbReference type="InterPro" id="IPR016188">
    <property type="entry name" value="PurM-like_N"/>
</dbReference>
<dbReference type="InterPro" id="IPR036676">
    <property type="entry name" value="PurM-like_C_sf"/>
</dbReference>
<dbReference type="InterPro" id="IPR010918">
    <property type="entry name" value="PurM-like_C_dom"/>
</dbReference>
<reference evidence="4 5" key="1">
    <citation type="submission" date="2019-02" db="EMBL/GenBank/DDBJ databases">
        <title>Deep-cultivation of Planctomycetes and their phenomic and genomic characterization uncovers novel biology.</title>
        <authorList>
            <person name="Wiegand S."/>
            <person name="Jogler M."/>
            <person name="Boedeker C."/>
            <person name="Pinto D."/>
            <person name="Vollmers J."/>
            <person name="Rivas-Marin E."/>
            <person name="Kohn T."/>
            <person name="Peeters S.H."/>
            <person name="Heuer A."/>
            <person name="Rast P."/>
            <person name="Oberbeckmann S."/>
            <person name="Bunk B."/>
            <person name="Jeske O."/>
            <person name="Meyerdierks A."/>
            <person name="Storesund J.E."/>
            <person name="Kallscheuer N."/>
            <person name="Luecker S."/>
            <person name="Lage O.M."/>
            <person name="Pohl T."/>
            <person name="Merkel B.J."/>
            <person name="Hornburger P."/>
            <person name="Mueller R.-W."/>
            <person name="Bruemmer F."/>
            <person name="Labrenz M."/>
            <person name="Spormann A.M."/>
            <person name="Op Den Camp H."/>
            <person name="Overmann J."/>
            <person name="Amann R."/>
            <person name="Jetten M.S.M."/>
            <person name="Mascher T."/>
            <person name="Medema M.H."/>
            <person name="Devos D.P."/>
            <person name="Kaster A.-K."/>
            <person name="Ovreas L."/>
            <person name="Rohde M."/>
            <person name="Galperin M.Y."/>
            <person name="Jogler C."/>
        </authorList>
    </citation>
    <scope>NUCLEOTIDE SEQUENCE [LARGE SCALE GENOMIC DNA]</scope>
    <source>
        <strain evidence="4 5">Poly59</strain>
    </source>
</reference>
<dbReference type="CDD" id="cd02197">
    <property type="entry name" value="HypE"/>
    <property type="match status" value="1"/>
</dbReference>
<organism evidence="4 5">
    <name type="scientific">Rubripirellula reticaptiva</name>
    <dbReference type="NCBI Taxonomy" id="2528013"/>
    <lineage>
        <taxon>Bacteria</taxon>
        <taxon>Pseudomonadati</taxon>
        <taxon>Planctomycetota</taxon>
        <taxon>Planctomycetia</taxon>
        <taxon>Pirellulales</taxon>
        <taxon>Pirellulaceae</taxon>
        <taxon>Rubripirellula</taxon>
    </lineage>
</organism>
<feature type="domain" description="PurM-like C-terminal" evidence="3">
    <location>
        <begin position="177"/>
        <end position="326"/>
    </location>
</feature>
<keyword evidence="5" id="KW-1185">Reference proteome</keyword>
<dbReference type="EMBL" id="SJPX01000006">
    <property type="protein sequence ID" value="TWU46707.1"/>
    <property type="molecule type" value="Genomic_DNA"/>
</dbReference>
<dbReference type="AlphaFoldDB" id="A0A5C6EFA4"/>
<dbReference type="PANTHER" id="PTHR30303">
    <property type="entry name" value="HYDROGENASE ISOENZYMES FORMATION PROTEIN HYPE"/>
    <property type="match status" value="1"/>
</dbReference>
<dbReference type="Gene3D" id="3.30.1330.10">
    <property type="entry name" value="PurM-like, N-terminal domain"/>
    <property type="match status" value="1"/>
</dbReference>
<dbReference type="RefSeq" id="WP_186776546.1">
    <property type="nucleotide sequence ID" value="NZ_SJPX01000006.1"/>
</dbReference>
<comment type="caution">
    <text evidence="4">The sequence shown here is derived from an EMBL/GenBank/DDBJ whole genome shotgun (WGS) entry which is preliminary data.</text>
</comment>